<comment type="caution">
    <text evidence="2">The sequence shown here is derived from an EMBL/GenBank/DDBJ whole genome shotgun (WGS) entry which is preliminary data.</text>
</comment>
<dbReference type="EMBL" id="JASCZI010271883">
    <property type="protein sequence ID" value="MED6216669.1"/>
    <property type="molecule type" value="Genomic_DNA"/>
</dbReference>
<protein>
    <submittedName>
        <fullName evidence="2">Uncharacterized protein</fullName>
    </submittedName>
</protein>
<feature type="region of interest" description="Disordered" evidence="1">
    <location>
        <begin position="1"/>
        <end position="25"/>
    </location>
</feature>
<name>A0ABU6Z340_9FABA</name>
<dbReference type="Proteomes" id="UP001341840">
    <property type="component" value="Unassembled WGS sequence"/>
</dbReference>
<evidence type="ECO:0000313" key="3">
    <source>
        <dbReference type="Proteomes" id="UP001341840"/>
    </source>
</evidence>
<organism evidence="2 3">
    <name type="scientific">Stylosanthes scabra</name>
    <dbReference type="NCBI Taxonomy" id="79078"/>
    <lineage>
        <taxon>Eukaryota</taxon>
        <taxon>Viridiplantae</taxon>
        <taxon>Streptophyta</taxon>
        <taxon>Embryophyta</taxon>
        <taxon>Tracheophyta</taxon>
        <taxon>Spermatophyta</taxon>
        <taxon>Magnoliopsida</taxon>
        <taxon>eudicotyledons</taxon>
        <taxon>Gunneridae</taxon>
        <taxon>Pentapetalae</taxon>
        <taxon>rosids</taxon>
        <taxon>fabids</taxon>
        <taxon>Fabales</taxon>
        <taxon>Fabaceae</taxon>
        <taxon>Papilionoideae</taxon>
        <taxon>50 kb inversion clade</taxon>
        <taxon>dalbergioids sensu lato</taxon>
        <taxon>Dalbergieae</taxon>
        <taxon>Pterocarpus clade</taxon>
        <taxon>Stylosanthes</taxon>
    </lineage>
</organism>
<accession>A0ABU6Z340</accession>
<keyword evidence="3" id="KW-1185">Reference proteome</keyword>
<evidence type="ECO:0000256" key="1">
    <source>
        <dbReference type="SAM" id="MobiDB-lite"/>
    </source>
</evidence>
<evidence type="ECO:0000313" key="2">
    <source>
        <dbReference type="EMBL" id="MED6216669.1"/>
    </source>
</evidence>
<sequence>MVRNSLRRTTSEQRRMGTAACGGRYTRTRDSARPVKKLYEQAKTRLPLLADFTGRTGRSRWSSGHKALHIWTLSMLDNGSLQWGNHQAVNCNELWTVPIVIMEDCFIGFSRQLVDLRQQTSSTDSVRFLSYIKLMKINKMNGELTQCGNLDFQHDVVITEMLSFKPSIDKLNKD</sequence>
<proteinExistence type="predicted"/>
<gene>
    <name evidence="2" type="ORF">PIB30_009815</name>
</gene>
<reference evidence="2 3" key="1">
    <citation type="journal article" date="2023" name="Plants (Basel)">
        <title>Bridging the Gap: Combining Genomics and Transcriptomics Approaches to Understand Stylosanthes scabra, an Orphan Legume from the Brazilian Caatinga.</title>
        <authorList>
            <person name="Ferreira-Neto J.R.C."/>
            <person name="da Silva M.D."/>
            <person name="Binneck E."/>
            <person name="de Melo N.F."/>
            <person name="da Silva R.H."/>
            <person name="de Melo A.L.T.M."/>
            <person name="Pandolfi V."/>
            <person name="Bustamante F.O."/>
            <person name="Brasileiro-Vidal A.C."/>
            <person name="Benko-Iseppon A.M."/>
        </authorList>
    </citation>
    <scope>NUCLEOTIDE SEQUENCE [LARGE SCALE GENOMIC DNA]</scope>
    <source>
        <tissue evidence="2">Leaves</tissue>
    </source>
</reference>